<dbReference type="AlphaFoldDB" id="A0A1X7LE26"/>
<proteinExistence type="inferred from homology"/>
<dbReference type="RefSeq" id="WP_085545701.1">
    <property type="nucleotide sequence ID" value="NZ_FXBB01000056.1"/>
</dbReference>
<dbReference type="Pfam" id="PF12323">
    <property type="entry name" value="HTH_OrfB_IS605"/>
    <property type="match status" value="1"/>
</dbReference>
<dbReference type="Pfam" id="PF01385">
    <property type="entry name" value="OrfB_IS605"/>
    <property type="match status" value="1"/>
</dbReference>
<keyword evidence="11" id="KW-1185">Reference proteome</keyword>
<dbReference type="GO" id="GO:0032196">
    <property type="term" value="P:transposition"/>
    <property type="evidence" value="ECO:0007669"/>
    <property type="project" value="UniProtKB-KW"/>
</dbReference>
<dbReference type="InterPro" id="IPR021027">
    <property type="entry name" value="Transposase_put_HTH"/>
</dbReference>
<dbReference type="InterPro" id="IPR001959">
    <property type="entry name" value="Transposase"/>
</dbReference>
<sequence>MKKAYKTELKMTEKQLEKLVKTIGVCRYLYNLYLQKAQDHYKETGEFLSGYSFDKWINNVHSKQDGFGWIKEVSSKARKKSIMNGECAYKKFFLKKAGFPRFKKKKNQDVKVYLPKNSETDWTAQRHRIKIPTFNFVRLKEFGYIPENAKVINGTLSIKAGRVFLSLLCDVPEPTIERAVAPGVGIDLGIKNFAALSDGSIYPNINKTSKVKRQEKKLKRESRALARKQNAKKKAGKTVGSGSNLIKNTLRVQKLHYRIGNIREEYRRSVVNAVVKTKPQHITVEDLNVRGMVKNRHLAKAVTDQGFYAFKLFLLAQCHKHGVELRQVSMFYPSSKTCSNCGAVKKHLSLSERTYKCSSCGLEIDRDLNAAYNLRDANQYSILT</sequence>
<evidence type="ECO:0000256" key="1">
    <source>
        <dbReference type="ARBA" id="ARBA00008761"/>
    </source>
</evidence>
<keyword evidence="4" id="KW-0862">Zinc</keyword>
<dbReference type="InterPro" id="IPR010095">
    <property type="entry name" value="Cas12f1-like_TNB"/>
</dbReference>
<feature type="domain" description="Cas12f1-like TNB" evidence="8">
    <location>
        <begin position="307"/>
        <end position="374"/>
    </location>
</feature>
<dbReference type="Pfam" id="PF07282">
    <property type="entry name" value="Cas12f1-like_TNB"/>
    <property type="match status" value="1"/>
</dbReference>
<dbReference type="OrthoDB" id="1551477at2"/>
<evidence type="ECO:0000259" key="8">
    <source>
        <dbReference type="Pfam" id="PF07282"/>
    </source>
</evidence>
<accession>A0A1X7LE26</accession>
<evidence type="ECO:0000259" key="7">
    <source>
        <dbReference type="Pfam" id="PF01385"/>
    </source>
</evidence>
<feature type="domain" description="Probable transposase IS891/IS1136/IS1341" evidence="7">
    <location>
        <begin position="169"/>
        <end position="296"/>
    </location>
</feature>
<dbReference type="GO" id="GO:0046872">
    <property type="term" value="F:metal ion binding"/>
    <property type="evidence" value="ECO:0007669"/>
    <property type="project" value="UniProtKB-KW"/>
</dbReference>
<dbReference type="GO" id="GO:0006310">
    <property type="term" value="P:DNA recombination"/>
    <property type="evidence" value="ECO:0007669"/>
    <property type="project" value="UniProtKB-KW"/>
</dbReference>
<dbReference type="STRING" id="561720.SAMN06275492_1562"/>
<organism evidence="10 11">
    <name type="scientific">Dethiosulfovibrio salsuginis</name>
    <dbReference type="NCBI Taxonomy" id="561720"/>
    <lineage>
        <taxon>Bacteria</taxon>
        <taxon>Thermotogati</taxon>
        <taxon>Synergistota</taxon>
        <taxon>Synergistia</taxon>
        <taxon>Synergistales</taxon>
        <taxon>Dethiosulfovibrionaceae</taxon>
        <taxon>Dethiosulfovibrio</taxon>
    </lineage>
</organism>
<feature type="domain" description="Transposase putative helix-turn-helix" evidence="9">
    <location>
        <begin position="1"/>
        <end position="45"/>
    </location>
</feature>
<evidence type="ECO:0000256" key="4">
    <source>
        <dbReference type="ARBA" id="ARBA00022833"/>
    </source>
</evidence>
<gene>
    <name evidence="10" type="ORF">SAMN06275492_1562</name>
</gene>
<dbReference type="GO" id="GO:0003677">
    <property type="term" value="F:DNA binding"/>
    <property type="evidence" value="ECO:0007669"/>
    <property type="project" value="UniProtKB-KW"/>
</dbReference>
<keyword evidence="3" id="KW-0479">Metal-binding</keyword>
<keyword evidence="6" id="KW-0233">DNA recombination</keyword>
<comment type="similarity">
    <text evidence="1">In the C-terminal section; belongs to the transposase 35 family.</text>
</comment>
<evidence type="ECO:0000313" key="10">
    <source>
        <dbReference type="EMBL" id="SMG51419.1"/>
    </source>
</evidence>
<evidence type="ECO:0000256" key="5">
    <source>
        <dbReference type="ARBA" id="ARBA00023125"/>
    </source>
</evidence>
<keyword evidence="2" id="KW-0815">Transposition</keyword>
<evidence type="ECO:0000256" key="3">
    <source>
        <dbReference type="ARBA" id="ARBA00022723"/>
    </source>
</evidence>
<name>A0A1X7LE26_9BACT</name>
<evidence type="ECO:0000259" key="9">
    <source>
        <dbReference type="Pfam" id="PF12323"/>
    </source>
</evidence>
<dbReference type="EMBL" id="FXBB01000056">
    <property type="protein sequence ID" value="SMG51419.1"/>
    <property type="molecule type" value="Genomic_DNA"/>
</dbReference>
<reference evidence="11" key="1">
    <citation type="submission" date="2017-04" db="EMBL/GenBank/DDBJ databases">
        <authorList>
            <person name="Varghese N."/>
            <person name="Submissions S."/>
        </authorList>
    </citation>
    <scope>NUCLEOTIDE SEQUENCE [LARGE SCALE GENOMIC DNA]</scope>
    <source>
        <strain evidence="11">USBA 82</strain>
    </source>
</reference>
<evidence type="ECO:0000313" key="11">
    <source>
        <dbReference type="Proteomes" id="UP000193355"/>
    </source>
</evidence>
<evidence type="ECO:0000256" key="6">
    <source>
        <dbReference type="ARBA" id="ARBA00023172"/>
    </source>
</evidence>
<evidence type="ECO:0000256" key="2">
    <source>
        <dbReference type="ARBA" id="ARBA00022578"/>
    </source>
</evidence>
<dbReference type="Proteomes" id="UP000193355">
    <property type="component" value="Unassembled WGS sequence"/>
</dbReference>
<keyword evidence="5" id="KW-0238">DNA-binding</keyword>
<dbReference type="NCBIfam" id="NF040570">
    <property type="entry name" value="guided_TnpB"/>
    <property type="match status" value="1"/>
</dbReference>
<protein>
    <submittedName>
        <fullName evidence="10">Putative transposase</fullName>
    </submittedName>
</protein>